<proteinExistence type="predicted"/>
<dbReference type="Proteomes" id="UP001651050">
    <property type="component" value="Unassembled WGS sequence"/>
</dbReference>
<dbReference type="SUPFAM" id="SSF47413">
    <property type="entry name" value="lambda repressor-like DNA-binding domains"/>
    <property type="match status" value="1"/>
</dbReference>
<dbReference type="PANTHER" id="PTHR30146:SF148">
    <property type="entry name" value="HTH-TYPE TRANSCRIPTIONAL REPRESSOR PURR-RELATED"/>
    <property type="match status" value="1"/>
</dbReference>
<dbReference type="PROSITE" id="PS50932">
    <property type="entry name" value="HTH_LACI_2"/>
    <property type="match status" value="1"/>
</dbReference>
<gene>
    <name evidence="7" type="ORF">M1843_11310</name>
</gene>
<accession>A0ABT0J4A5</accession>
<dbReference type="Gene3D" id="3.40.50.2300">
    <property type="match status" value="2"/>
</dbReference>
<dbReference type="InterPro" id="IPR028082">
    <property type="entry name" value="Peripla_BP_I"/>
</dbReference>
<dbReference type="EMBL" id="JALQCY010000003">
    <property type="protein sequence ID" value="MCK9794333.1"/>
    <property type="molecule type" value="Genomic_DNA"/>
</dbReference>
<dbReference type="InterPro" id="IPR046335">
    <property type="entry name" value="LacI/GalR-like_sensor"/>
</dbReference>
<dbReference type="RefSeq" id="WP_416344177.1">
    <property type="nucleotide sequence ID" value="NZ_JALQCY010000003.1"/>
</dbReference>
<organism evidence="7 8">
    <name type="scientific">Isoptericola peretonis</name>
    <dbReference type="NCBI Taxonomy" id="2918523"/>
    <lineage>
        <taxon>Bacteria</taxon>
        <taxon>Bacillati</taxon>
        <taxon>Actinomycetota</taxon>
        <taxon>Actinomycetes</taxon>
        <taxon>Micrococcales</taxon>
        <taxon>Promicromonosporaceae</taxon>
        <taxon>Isoptericola</taxon>
    </lineage>
</organism>
<evidence type="ECO:0000313" key="7">
    <source>
        <dbReference type="EMBL" id="MCK9794333.1"/>
    </source>
</evidence>
<dbReference type="InterPro" id="IPR000843">
    <property type="entry name" value="HTH_LacI"/>
</dbReference>
<protein>
    <submittedName>
        <fullName evidence="7">LacI family transcriptional regulator</fullName>
    </submittedName>
</protein>
<sequence length="392" mass="41004">MRGPVPTLRDVAERAGVSPTTVSRVINASGFVSREARAAIRQAIDELGYVPSASARGLASRHTAMVGLCLPVVDADTDLADRSDRRPPPRVPGLPGAETVPVVVDTDPEAIISWGGMYFGEVVRGAEFAAWEAGLAITVAMTRAPDLEARVLNMAGRVDGMVVVSGTLPDDLLEHVARRVPVVILTGLGPESAHDRVTVRNAEGVERLVEHLLTDHGITSLEYVAAPEGTPDDEERFRGFCRALTRAGIEAPAAPRLRGDWERGRGREIARGLVDGLGRGGTLPGALVCCNDNTALGLLDVFAAHGVRVPEDVVVTGFDGVEAARTSAPPLTTVEQPMAELGRAAVEVLTARIAAPARRAATTSLPVTVVLRGSCGAHPPVGVDGRAGEDPA</sequence>
<dbReference type="Pfam" id="PF13377">
    <property type="entry name" value="Peripla_BP_3"/>
    <property type="match status" value="1"/>
</dbReference>
<keyword evidence="4" id="KW-0804">Transcription</keyword>
<keyword evidence="1" id="KW-0678">Repressor</keyword>
<evidence type="ECO:0000256" key="4">
    <source>
        <dbReference type="ARBA" id="ARBA00023163"/>
    </source>
</evidence>
<evidence type="ECO:0000313" key="8">
    <source>
        <dbReference type="Proteomes" id="UP001651050"/>
    </source>
</evidence>
<keyword evidence="8" id="KW-1185">Reference proteome</keyword>
<feature type="region of interest" description="Disordered" evidence="5">
    <location>
        <begin position="79"/>
        <end position="99"/>
    </location>
</feature>
<evidence type="ECO:0000256" key="5">
    <source>
        <dbReference type="SAM" id="MobiDB-lite"/>
    </source>
</evidence>
<evidence type="ECO:0000256" key="2">
    <source>
        <dbReference type="ARBA" id="ARBA00023015"/>
    </source>
</evidence>
<dbReference type="CDD" id="cd06267">
    <property type="entry name" value="PBP1_LacI_sugar_binding-like"/>
    <property type="match status" value="1"/>
</dbReference>
<dbReference type="SMART" id="SM00354">
    <property type="entry name" value="HTH_LACI"/>
    <property type="match status" value="1"/>
</dbReference>
<dbReference type="InterPro" id="IPR010982">
    <property type="entry name" value="Lambda_DNA-bd_dom_sf"/>
</dbReference>
<comment type="caution">
    <text evidence="7">The sequence shown here is derived from an EMBL/GenBank/DDBJ whole genome shotgun (WGS) entry which is preliminary data.</text>
</comment>
<dbReference type="PRINTS" id="PR00036">
    <property type="entry name" value="HTHLACI"/>
</dbReference>
<dbReference type="PROSITE" id="PS00356">
    <property type="entry name" value="HTH_LACI_1"/>
    <property type="match status" value="1"/>
</dbReference>
<feature type="domain" description="HTH lacI-type" evidence="6">
    <location>
        <begin position="6"/>
        <end position="60"/>
    </location>
</feature>
<keyword evidence="2" id="KW-0805">Transcription regulation</keyword>
<dbReference type="Pfam" id="PF00356">
    <property type="entry name" value="LacI"/>
    <property type="match status" value="1"/>
</dbReference>
<evidence type="ECO:0000256" key="1">
    <source>
        <dbReference type="ARBA" id="ARBA00022491"/>
    </source>
</evidence>
<name>A0ABT0J4A5_9MICO</name>
<dbReference type="SUPFAM" id="SSF53822">
    <property type="entry name" value="Periplasmic binding protein-like I"/>
    <property type="match status" value="1"/>
</dbReference>
<evidence type="ECO:0000256" key="3">
    <source>
        <dbReference type="ARBA" id="ARBA00023125"/>
    </source>
</evidence>
<dbReference type="PANTHER" id="PTHR30146">
    <property type="entry name" value="LACI-RELATED TRANSCRIPTIONAL REPRESSOR"/>
    <property type="match status" value="1"/>
</dbReference>
<keyword evidence="3" id="KW-0238">DNA-binding</keyword>
<dbReference type="CDD" id="cd01392">
    <property type="entry name" value="HTH_LacI"/>
    <property type="match status" value="1"/>
</dbReference>
<evidence type="ECO:0000259" key="6">
    <source>
        <dbReference type="PROSITE" id="PS50932"/>
    </source>
</evidence>
<dbReference type="Gene3D" id="1.10.260.40">
    <property type="entry name" value="lambda repressor-like DNA-binding domains"/>
    <property type="match status" value="1"/>
</dbReference>
<reference evidence="7 8" key="1">
    <citation type="submission" date="2022-02" db="EMBL/GenBank/DDBJ databases">
        <title>The car tank lid bacteriome: a reservoir of bacteria with potential in bioremediation of fuel.</title>
        <authorList>
            <person name="Vidal-Verdu A."/>
            <person name="Gomez-Martinez D."/>
            <person name="Latorre-Perez A."/>
            <person name="Pereto J."/>
            <person name="Porcar M."/>
        </authorList>
    </citation>
    <scope>NUCLEOTIDE SEQUENCE [LARGE SCALE GENOMIC DNA]</scope>
    <source>
        <strain evidence="7 8">4D.3</strain>
    </source>
</reference>